<dbReference type="Proteomes" id="UP001189429">
    <property type="component" value="Unassembled WGS sequence"/>
</dbReference>
<feature type="region of interest" description="Disordered" evidence="1">
    <location>
        <begin position="909"/>
        <end position="933"/>
    </location>
</feature>
<feature type="region of interest" description="Disordered" evidence="1">
    <location>
        <begin position="108"/>
        <end position="129"/>
    </location>
</feature>
<feature type="compositionally biased region" description="Acidic residues" evidence="1">
    <location>
        <begin position="116"/>
        <end position="128"/>
    </location>
</feature>
<evidence type="ECO:0000313" key="2">
    <source>
        <dbReference type="EMBL" id="CAK0850789.1"/>
    </source>
</evidence>
<gene>
    <name evidence="2" type="ORF">PCOR1329_LOCUS43092</name>
</gene>
<reference evidence="2" key="1">
    <citation type="submission" date="2023-10" db="EMBL/GenBank/DDBJ databases">
        <authorList>
            <person name="Chen Y."/>
            <person name="Shah S."/>
            <person name="Dougan E. K."/>
            <person name="Thang M."/>
            <person name="Chan C."/>
        </authorList>
    </citation>
    <scope>NUCLEOTIDE SEQUENCE [LARGE SCALE GENOMIC DNA]</scope>
</reference>
<accession>A0ABN9TWV2</accession>
<organism evidence="2 3">
    <name type="scientific">Prorocentrum cordatum</name>
    <dbReference type="NCBI Taxonomy" id="2364126"/>
    <lineage>
        <taxon>Eukaryota</taxon>
        <taxon>Sar</taxon>
        <taxon>Alveolata</taxon>
        <taxon>Dinophyceae</taxon>
        <taxon>Prorocentrales</taxon>
        <taxon>Prorocentraceae</taxon>
        <taxon>Prorocentrum</taxon>
    </lineage>
</organism>
<dbReference type="EMBL" id="CAUYUJ010015176">
    <property type="protein sequence ID" value="CAK0850789.1"/>
    <property type="molecule type" value="Genomic_DNA"/>
</dbReference>
<keyword evidence="3" id="KW-1185">Reference proteome</keyword>
<name>A0ABN9TWV2_9DINO</name>
<feature type="non-terminal residue" evidence="2">
    <location>
        <position position="1"/>
    </location>
</feature>
<comment type="caution">
    <text evidence="2">The sequence shown here is derived from an EMBL/GenBank/DDBJ whole genome shotgun (WGS) entry which is preliminary data.</text>
</comment>
<proteinExistence type="predicted"/>
<feature type="region of interest" description="Disordered" evidence="1">
    <location>
        <begin position="169"/>
        <end position="193"/>
    </location>
</feature>
<sequence>DHFKQSHEVEGFKLSLIDNPDDPTSKMQVVLVNDTERLADDVGVIVECGVSRSTTEDEYRLMADNQLVASQGKGFFAEMVRPSGQEDAQCKRCRLQDISYDACVPRPVLSPAGDGEPADGAEAAEDGGDLPLSQEEQQAKQPAKYGYWTKLTKGRWGFVATVACCRADDEDNKDDEGDAASTVSGGAGGQPKLGENFESMLQEKLRAINLTTIASGQNNLGHKRARLKARRDTFSGSSNQVEIDAAGLITKRLDLAVYAEDLSKPELLHTLPPDVFETKMTALVSTGMVIPVSLAVEIGNRAASALGAEIASGNSDDIVGFFKIVLPTALVSVEGEEQLQCPEGELGFDWRDPCGYQIPGDAAAKVVRFESATFSYLLCPLLRSWSTSRTTEQFIGMCQKIDQVLINSMGEDVDEAIQLSVNSAVECLRAAQYVMDPDPLNFKFAADFDALSAAEPPSDGQWKGLRFYFNERMCETAAFANNVVSIKKTKVTHPLSVDKIRLATMVLEDQAGPIEVMPKLEERIKNMATLRKNSREGATKVLEVKLMAYLEALAVKVLKSVQRFLGIAQDCGCFRLTPTITSAIESCKEIGRLMCVEVSKAGFGSIISSIRPEELMNQEPRDSFIGKVTDIMRVADLENPFPANVQEAAVNLLQGVYQKMIDNADNLSDDTVGLVGHVMQLLHPSSTQGRDWSVAHRLLGTIVETKTAHRKYIASGADLAARIANGDPDGMALKLLYSSRKAIEAQFRQLPPSFQQADLITDLLTITEQTIKADALERYLLAKAAANAVWTKPFDDGDENQRSLETAHGGTFDGSDWRGLLVGDNTFAALHKHAQKTLLTLNPAKFKQQANEFKAAFDKAKTEREAFDTSPDTAWEAALEVKLKKAFTTSKEATIIGVMALLKDKNKLQQKCRSERNSGNSSKPNSYQDAHPWVKKHVEDAINLMPLQG</sequence>
<feature type="compositionally biased region" description="Polar residues" evidence="1">
    <location>
        <begin position="917"/>
        <end position="928"/>
    </location>
</feature>
<evidence type="ECO:0000313" key="3">
    <source>
        <dbReference type="Proteomes" id="UP001189429"/>
    </source>
</evidence>
<feature type="compositionally biased region" description="Acidic residues" evidence="1">
    <location>
        <begin position="169"/>
        <end position="178"/>
    </location>
</feature>
<evidence type="ECO:0000256" key="1">
    <source>
        <dbReference type="SAM" id="MobiDB-lite"/>
    </source>
</evidence>
<protein>
    <submittedName>
        <fullName evidence="2">Uncharacterized protein</fullName>
    </submittedName>
</protein>